<dbReference type="AlphaFoldDB" id="A0A8K0KDI0"/>
<dbReference type="EMBL" id="KZ308667">
    <property type="protein sequence ID" value="KAG8232900.1"/>
    <property type="molecule type" value="Genomic_DNA"/>
</dbReference>
<dbReference type="OrthoDB" id="429813at2759"/>
<evidence type="ECO:0000313" key="1">
    <source>
        <dbReference type="EMBL" id="KAG8232900.1"/>
    </source>
</evidence>
<comment type="caution">
    <text evidence="1">The sequence shown here is derived from an EMBL/GenBank/DDBJ whole genome shotgun (WGS) entry which is preliminary data.</text>
</comment>
<reference evidence="1" key="2">
    <citation type="submission" date="2017-10" db="EMBL/GenBank/DDBJ databases">
        <title>Ladona fulva Genome sequencing and assembly.</title>
        <authorList>
            <person name="Murali S."/>
            <person name="Richards S."/>
            <person name="Bandaranaike D."/>
            <person name="Bellair M."/>
            <person name="Blankenburg K."/>
            <person name="Chao H."/>
            <person name="Dinh H."/>
            <person name="Doddapaneni H."/>
            <person name="Dugan-Rocha S."/>
            <person name="Elkadiri S."/>
            <person name="Gnanaolivu R."/>
            <person name="Hernandez B."/>
            <person name="Skinner E."/>
            <person name="Javaid M."/>
            <person name="Lee S."/>
            <person name="Li M."/>
            <person name="Ming W."/>
            <person name="Munidasa M."/>
            <person name="Muniz J."/>
            <person name="Nguyen L."/>
            <person name="Hughes D."/>
            <person name="Osuji N."/>
            <person name="Pu L.-L."/>
            <person name="Puazo M."/>
            <person name="Qu C."/>
            <person name="Quiroz J."/>
            <person name="Raj R."/>
            <person name="Weissenberger G."/>
            <person name="Xin Y."/>
            <person name="Zou X."/>
            <person name="Han Y."/>
            <person name="Worley K."/>
            <person name="Muzny D."/>
            <person name="Gibbs R."/>
        </authorList>
    </citation>
    <scope>NUCLEOTIDE SEQUENCE</scope>
    <source>
        <strain evidence="1">Sampled in the wild</strain>
    </source>
</reference>
<dbReference type="Proteomes" id="UP000792457">
    <property type="component" value="Unassembled WGS sequence"/>
</dbReference>
<organism evidence="1 2">
    <name type="scientific">Ladona fulva</name>
    <name type="common">Scarce chaser dragonfly</name>
    <name type="synonym">Libellula fulva</name>
    <dbReference type="NCBI Taxonomy" id="123851"/>
    <lineage>
        <taxon>Eukaryota</taxon>
        <taxon>Metazoa</taxon>
        <taxon>Ecdysozoa</taxon>
        <taxon>Arthropoda</taxon>
        <taxon>Hexapoda</taxon>
        <taxon>Insecta</taxon>
        <taxon>Pterygota</taxon>
        <taxon>Palaeoptera</taxon>
        <taxon>Odonata</taxon>
        <taxon>Epiprocta</taxon>
        <taxon>Anisoptera</taxon>
        <taxon>Libelluloidea</taxon>
        <taxon>Libellulidae</taxon>
        <taxon>Ladona</taxon>
    </lineage>
</organism>
<sequence length="95" mass="10787">MIFLAKAYDMVGNKRLHKIASKFYVTRRNIFHSNPYFDDVVNVFWILFITAVIPVWKEPLPGWTDNLNGPMGLLIGAGKGVIRTINFVNDMSSAI</sequence>
<keyword evidence="2" id="KW-1185">Reference proteome</keyword>
<reference evidence="1" key="1">
    <citation type="submission" date="2013-04" db="EMBL/GenBank/DDBJ databases">
        <authorList>
            <person name="Qu J."/>
            <person name="Murali S.C."/>
            <person name="Bandaranaike D."/>
            <person name="Bellair M."/>
            <person name="Blankenburg K."/>
            <person name="Chao H."/>
            <person name="Dinh H."/>
            <person name="Doddapaneni H."/>
            <person name="Downs B."/>
            <person name="Dugan-Rocha S."/>
            <person name="Elkadiri S."/>
            <person name="Gnanaolivu R.D."/>
            <person name="Hernandez B."/>
            <person name="Javaid M."/>
            <person name="Jayaseelan J.C."/>
            <person name="Lee S."/>
            <person name="Li M."/>
            <person name="Ming W."/>
            <person name="Munidasa M."/>
            <person name="Muniz J."/>
            <person name="Nguyen L."/>
            <person name="Ongeri F."/>
            <person name="Osuji N."/>
            <person name="Pu L.-L."/>
            <person name="Puazo M."/>
            <person name="Qu C."/>
            <person name="Quiroz J."/>
            <person name="Raj R."/>
            <person name="Weissenberger G."/>
            <person name="Xin Y."/>
            <person name="Zou X."/>
            <person name="Han Y."/>
            <person name="Richards S."/>
            <person name="Worley K."/>
            <person name="Muzny D."/>
            <person name="Gibbs R."/>
        </authorList>
    </citation>
    <scope>NUCLEOTIDE SEQUENCE</scope>
    <source>
        <strain evidence="1">Sampled in the wild</strain>
    </source>
</reference>
<evidence type="ECO:0000313" key="2">
    <source>
        <dbReference type="Proteomes" id="UP000792457"/>
    </source>
</evidence>
<gene>
    <name evidence="1" type="ORF">J437_LFUL012814</name>
</gene>
<proteinExistence type="predicted"/>
<protein>
    <submittedName>
        <fullName evidence="1">Uncharacterized protein</fullName>
    </submittedName>
</protein>
<accession>A0A8K0KDI0</accession>
<name>A0A8K0KDI0_LADFU</name>